<accession>A0A1F5PF50</accession>
<feature type="transmembrane region" description="Helical" evidence="1">
    <location>
        <begin position="101"/>
        <end position="122"/>
    </location>
</feature>
<name>A0A1F5PF50_9BACT</name>
<feature type="transmembrane region" description="Helical" evidence="1">
    <location>
        <begin position="20"/>
        <end position="38"/>
    </location>
</feature>
<keyword evidence="1" id="KW-0472">Membrane</keyword>
<dbReference type="EMBL" id="MFEO01000034">
    <property type="protein sequence ID" value="OGE88332.1"/>
    <property type="molecule type" value="Genomic_DNA"/>
</dbReference>
<keyword evidence="1" id="KW-1133">Transmembrane helix</keyword>
<reference evidence="2 3" key="1">
    <citation type="journal article" date="2016" name="Nat. Commun.">
        <title>Thousands of microbial genomes shed light on interconnected biogeochemical processes in an aquifer system.</title>
        <authorList>
            <person name="Anantharaman K."/>
            <person name="Brown C.T."/>
            <person name="Hug L.A."/>
            <person name="Sharon I."/>
            <person name="Castelle C.J."/>
            <person name="Probst A.J."/>
            <person name="Thomas B.C."/>
            <person name="Singh A."/>
            <person name="Wilkins M.J."/>
            <person name="Karaoz U."/>
            <person name="Brodie E.L."/>
            <person name="Williams K.H."/>
            <person name="Hubbard S.S."/>
            <person name="Banfield J.F."/>
        </authorList>
    </citation>
    <scope>NUCLEOTIDE SEQUENCE [LARGE SCALE GENOMIC DNA]</scope>
</reference>
<dbReference type="AlphaFoldDB" id="A0A1F5PF50"/>
<proteinExistence type="predicted"/>
<dbReference type="STRING" id="1817828.A2722_03820"/>
<keyword evidence="1" id="KW-0812">Transmembrane</keyword>
<evidence type="ECO:0000313" key="2">
    <source>
        <dbReference type="EMBL" id="OGE88332.1"/>
    </source>
</evidence>
<feature type="transmembrane region" description="Helical" evidence="1">
    <location>
        <begin position="76"/>
        <end position="95"/>
    </location>
</feature>
<protein>
    <submittedName>
        <fullName evidence="2">Uncharacterized protein</fullName>
    </submittedName>
</protein>
<dbReference type="Proteomes" id="UP000178377">
    <property type="component" value="Unassembled WGS sequence"/>
</dbReference>
<organism evidence="2 3">
    <name type="scientific">Candidatus Doudnabacteria bacterium RIFCSPHIGHO2_01_FULL_50_11</name>
    <dbReference type="NCBI Taxonomy" id="1817828"/>
    <lineage>
        <taxon>Bacteria</taxon>
        <taxon>Candidatus Doudnaibacteriota</taxon>
    </lineage>
</organism>
<evidence type="ECO:0000313" key="3">
    <source>
        <dbReference type="Proteomes" id="UP000178377"/>
    </source>
</evidence>
<gene>
    <name evidence="2" type="ORF">A2722_03820</name>
</gene>
<comment type="caution">
    <text evidence="2">The sequence shown here is derived from an EMBL/GenBank/DDBJ whole genome shotgun (WGS) entry which is preliminary data.</text>
</comment>
<evidence type="ECO:0000256" key="1">
    <source>
        <dbReference type="SAM" id="Phobius"/>
    </source>
</evidence>
<sequence length="123" mass="14168">MPIEFLNWFYFKAPREIIAIWGNYLTANLHYFSILLLLRTAFSPWHKDLEGYGRGFELARYARVAMMNGVSRGIGFIVRVSTILFGLAVETLILFAGLLFLVFWLALPFVVATILFISFRLIV</sequence>